<dbReference type="CDD" id="cd04301">
    <property type="entry name" value="NAT_SF"/>
    <property type="match status" value="1"/>
</dbReference>
<evidence type="ECO:0000259" key="12">
    <source>
        <dbReference type="PROSITE" id="PS51186"/>
    </source>
</evidence>
<evidence type="ECO:0000256" key="7">
    <source>
        <dbReference type="ARBA" id="ARBA00022679"/>
    </source>
</evidence>
<dbReference type="GO" id="GO:0043998">
    <property type="term" value="F:histone H2A acetyltransferase activity"/>
    <property type="evidence" value="ECO:0007669"/>
    <property type="project" value="InterPro"/>
</dbReference>
<organism evidence="13 14">
    <name type="scientific">Cristinia sonorae</name>
    <dbReference type="NCBI Taxonomy" id="1940300"/>
    <lineage>
        <taxon>Eukaryota</taxon>
        <taxon>Fungi</taxon>
        <taxon>Dikarya</taxon>
        <taxon>Basidiomycota</taxon>
        <taxon>Agaricomycotina</taxon>
        <taxon>Agaricomycetes</taxon>
        <taxon>Agaricomycetidae</taxon>
        <taxon>Agaricales</taxon>
        <taxon>Pleurotineae</taxon>
        <taxon>Stephanosporaceae</taxon>
        <taxon>Cristinia</taxon>
    </lineage>
</organism>
<dbReference type="Pfam" id="PF00583">
    <property type="entry name" value="Acetyltransf_1"/>
    <property type="match status" value="1"/>
</dbReference>
<evidence type="ECO:0000256" key="10">
    <source>
        <dbReference type="ARBA" id="ARBA00047821"/>
    </source>
</evidence>
<dbReference type="AlphaFoldDB" id="A0A8K0USQ5"/>
<comment type="caution">
    <text evidence="13">The sequence shown here is derived from an EMBL/GenBank/DDBJ whole genome shotgun (WGS) entry which is preliminary data.</text>
</comment>
<keyword evidence="14" id="KW-1185">Reference proteome</keyword>
<dbReference type="Gene3D" id="3.40.630.30">
    <property type="match status" value="1"/>
</dbReference>
<evidence type="ECO:0000256" key="3">
    <source>
        <dbReference type="ARBA" id="ARBA00008870"/>
    </source>
</evidence>
<evidence type="ECO:0000256" key="8">
    <source>
        <dbReference type="ARBA" id="ARBA00023242"/>
    </source>
</evidence>
<proteinExistence type="inferred from homology"/>
<reference evidence="13" key="1">
    <citation type="journal article" date="2021" name="New Phytol.">
        <title>Evolutionary innovations through gain and loss of genes in the ectomycorrhizal Boletales.</title>
        <authorList>
            <person name="Wu G."/>
            <person name="Miyauchi S."/>
            <person name="Morin E."/>
            <person name="Kuo A."/>
            <person name="Drula E."/>
            <person name="Varga T."/>
            <person name="Kohler A."/>
            <person name="Feng B."/>
            <person name="Cao Y."/>
            <person name="Lipzen A."/>
            <person name="Daum C."/>
            <person name="Hundley H."/>
            <person name="Pangilinan J."/>
            <person name="Johnson J."/>
            <person name="Barry K."/>
            <person name="LaButti K."/>
            <person name="Ng V."/>
            <person name="Ahrendt S."/>
            <person name="Min B."/>
            <person name="Choi I.G."/>
            <person name="Park H."/>
            <person name="Plett J.M."/>
            <person name="Magnuson J."/>
            <person name="Spatafora J.W."/>
            <person name="Nagy L.G."/>
            <person name="Henrissat B."/>
            <person name="Grigoriev I.V."/>
            <person name="Yang Z.L."/>
            <person name="Xu J."/>
            <person name="Martin F.M."/>
        </authorList>
    </citation>
    <scope>NUCLEOTIDE SEQUENCE</scope>
    <source>
        <strain evidence="13">KKN 215</strain>
    </source>
</reference>
<keyword evidence="7" id="KW-0808">Transferase</keyword>
<evidence type="ECO:0000256" key="2">
    <source>
        <dbReference type="ARBA" id="ARBA00004496"/>
    </source>
</evidence>
<dbReference type="Proteomes" id="UP000813824">
    <property type="component" value="Unassembled WGS sequence"/>
</dbReference>
<evidence type="ECO:0000256" key="4">
    <source>
        <dbReference type="ARBA" id="ARBA00012950"/>
    </source>
</evidence>
<comment type="catalytic activity">
    <reaction evidence="11">
        <text>N-terminal L-seryl-[histone H4] + acetyl-CoA = N-terminal N(alpha)-acetyl-L-seryl-[histone H4] + CoA + H(+)</text>
        <dbReference type="Rhea" id="RHEA:50596"/>
        <dbReference type="Rhea" id="RHEA-COMP:12740"/>
        <dbReference type="Rhea" id="RHEA-COMP:12743"/>
        <dbReference type="ChEBI" id="CHEBI:15378"/>
        <dbReference type="ChEBI" id="CHEBI:57287"/>
        <dbReference type="ChEBI" id="CHEBI:57288"/>
        <dbReference type="ChEBI" id="CHEBI:64738"/>
        <dbReference type="ChEBI" id="CHEBI:83690"/>
        <dbReference type="EC" id="2.3.1.257"/>
    </reaction>
</comment>
<keyword evidence="8" id="KW-0539">Nucleus</keyword>
<dbReference type="InterPro" id="IPR000182">
    <property type="entry name" value="GNAT_dom"/>
</dbReference>
<dbReference type="SUPFAM" id="SSF55729">
    <property type="entry name" value="Acyl-CoA N-acyltransferases (Nat)"/>
    <property type="match status" value="1"/>
</dbReference>
<keyword evidence="6" id="KW-0963">Cytoplasm</keyword>
<dbReference type="OrthoDB" id="424551at2759"/>
<protein>
    <recommendedName>
        <fullName evidence="5">N-alpha-acetyltransferase 40</fullName>
        <ecNumber evidence="4">2.3.1.257</ecNumber>
    </recommendedName>
</protein>
<feature type="domain" description="N-acetyltransferase" evidence="12">
    <location>
        <begin position="40"/>
        <end position="191"/>
    </location>
</feature>
<dbReference type="PROSITE" id="PS51186">
    <property type="entry name" value="GNAT"/>
    <property type="match status" value="1"/>
</dbReference>
<evidence type="ECO:0000313" key="14">
    <source>
        <dbReference type="Proteomes" id="UP000813824"/>
    </source>
</evidence>
<dbReference type="GO" id="GO:0005634">
    <property type="term" value="C:nucleus"/>
    <property type="evidence" value="ECO:0007669"/>
    <property type="project" value="UniProtKB-SubCell"/>
</dbReference>
<accession>A0A8K0USQ5</accession>
<dbReference type="PANTHER" id="PTHR20531:SF1">
    <property type="entry name" value="N-ALPHA-ACETYLTRANSFERASE 40"/>
    <property type="match status" value="1"/>
</dbReference>
<evidence type="ECO:0000256" key="5">
    <source>
        <dbReference type="ARBA" id="ARBA00015043"/>
    </source>
</evidence>
<dbReference type="InterPro" id="IPR016181">
    <property type="entry name" value="Acyl_CoA_acyltransferase"/>
</dbReference>
<evidence type="ECO:0000256" key="9">
    <source>
        <dbReference type="ARBA" id="ARBA00023315"/>
    </source>
</evidence>
<dbReference type="EC" id="2.3.1.257" evidence="4"/>
<dbReference type="GO" id="GO:1990189">
    <property type="term" value="F:protein N-terminal-serine acetyltransferase activity"/>
    <property type="evidence" value="ECO:0007669"/>
    <property type="project" value="UniProtKB-EC"/>
</dbReference>
<evidence type="ECO:0000256" key="1">
    <source>
        <dbReference type="ARBA" id="ARBA00004123"/>
    </source>
</evidence>
<comment type="similarity">
    <text evidence="3">Belongs to the acetyltransferase family. NAA40 subfamily.</text>
</comment>
<keyword evidence="9" id="KW-0012">Acyltransferase</keyword>
<comment type="subcellular location">
    <subcellularLocation>
        <location evidence="2">Cytoplasm</location>
    </subcellularLocation>
    <subcellularLocation>
        <location evidence="1">Nucleus</location>
    </subcellularLocation>
</comment>
<evidence type="ECO:0000256" key="6">
    <source>
        <dbReference type="ARBA" id="ARBA00022490"/>
    </source>
</evidence>
<comment type="catalytic activity">
    <reaction evidence="10">
        <text>N-terminal L-seryl-[histone H2A] + acetyl-CoA = N-terminal N(alpha)-acetyl-L-seryl-[histone H2A] + CoA + H(+)</text>
        <dbReference type="Rhea" id="RHEA:50600"/>
        <dbReference type="Rhea" id="RHEA-COMP:12742"/>
        <dbReference type="Rhea" id="RHEA-COMP:12744"/>
        <dbReference type="ChEBI" id="CHEBI:15378"/>
        <dbReference type="ChEBI" id="CHEBI:57287"/>
        <dbReference type="ChEBI" id="CHEBI:57288"/>
        <dbReference type="ChEBI" id="CHEBI:64738"/>
        <dbReference type="ChEBI" id="CHEBI:83690"/>
        <dbReference type="EC" id="2.3.1.257"/>
    </reaction>
</comment>
<dbReference type="EMBL" id="JAEVFJ010000009">
    <property type="protein sequence ID" value="KAH8102464.1"/>
    <property type="molecule type" value="Genomic_DNA"/>
</dbReference>
<evidence type="ECO:0000313" key="13">
    <source>
        <dbReference type="EMBL" id="KAH8102464.1"/>
    </source>
</evidence>
<gene>
    <name evidence="13" type="ORF">BXZ70DRAFT_784068</name>
</gene>
<dbReference type="GO" id="GO:0005737">
    <property type="term" value="C:cytoplasm"/>
    <property type="evidence" value="ECO:0007669"/>
    <property type="project" value="UniProtKB-SubCell"/>
</dbReference>
<name>A0A8K0USQ5_9AGAR</name>
<dbReference type="GO" id="GO:0010485">
    <property type="term" value="F:histone H4 acetyltransferase activity"/>
    <property type="evidence" value="ECO:0007669"/>
    <property type="project" value="InterPro"/>
</dbReference>
<evidence type="ECO:0000256" key="11">
    <source>
        <dbReference type="ARBA" id="ARBA00049524"/>
    </source>
</evidence>
<dbReference type="PANTHER" id="PTHR20531">
    <property type="entry name" value="N-ALPHA-ACETYLTRANSFERASE 40"/>
    <property type="match status" value="1"/>
</dbReference>
<dbReference type="InterPro" id="IPR039949">
    <property type="entry name" value="NAA40"/>
</dbReference>
<sequence>MPRPLSDRIRAARAATVEQLTESIVLTVTLDSKLFHFNVAFASDISKDEREIVWRLLNGNMRDMSKNSSLGWLPIKKKKELFHSQSRFIIVRDDAADIVAFTMFRFDVEDDGDVLYCYEVQVAGESRGFGLGKQLMDFLASIGKKWRMECLMLTVLKVNKGAIRFYKSYGLQVDEYSPDDPDCDYEILSLPFSETDSGS</sequence>